<comment type="caution">
    <text evidence="1">The sequence shown here is derived from an EMBL/GenBank/DDBJ whole genome shotgun (WGS) entry which is preliminary data.</text>
</comment>
<sequence>MKWKQELLWVKRNEQGVALRVEEKLPPGVPADQFEYEDEVGLLKTSSEKFAIFASLNRYFELIQIIRPTLQQAEEAIILLCNLYGASDEDDLLERIEPELIETYKQLKDKILMNVNVY</sequence>
<evidence type="ECO:0000313" key="2">
    <source>
        <dbReference type="Proteomes" id="UP000653578"/>
    </source>
</evidence>
<dbReference type="RefSeq" id="WP_171635649.1">
    <property type="nucleotide sequence ID" value="NZ_WHNY01000075.1"/>
</dbReference>
<dbReference type="EMBL" id="WHNY01000075">
    <property type="protein sequence ID" value="NOU68364.1"/>
    <property type="molecule type" value="Genomic_DNA"/>
</dbReference>
<reference evidence="1 2" key="1">
    <citation type="submission" date="2019-10" db="EMBL/GenBank/DDBJ databases">
        <title>Description of Paenibacillus humi sp. nov.</title>
        <authorList>
            <person name="Carlier A."/>
            <person name="Qi S."/>
        </authorList>
    </citation>
    <scope>NUCLEOTIDE SEQUENCE [LARGE SCALE GENOMIC DNA]</scope>
    <source>
        <strain evidence="1 2">LMG 31461</strain>
    </source>
</reference>
<organism evidence="1 2">
    <name type="scientific">Paenibacillus plantarum</name>
    <dbReference type="NCBI Taxonomy" id="2654975"/>
    <lineage>
        <taxon>Bacteria</taxon>
        <taxon>Bacillati</taxon>
        <taxon>Bacillota</taxon>
        <taxon>Bacilli</taxon>
        <taxon>Bacillales</taxon>
        <taxon>Paenibacillaceae</taxon>
        <taxon>Paenibacillus</taxon>
    </lineage>
</organism>
<gene>
    <name evidence="1" type="ORF">GC096_30520</name>
</gene>
<dbReference type="Proteomes" id="UP000653578">
    <property type="component" value="Unassembled WGS sequence"/>
</dbReference>
<keyword evidence="2" id="KW-1185">Reference proteome</keyword>
<evidence type="ECO:0008006" key="3">
    <source>
        <dbReference type="Google" id="ProtNLM"/>
    </source>
</evidence>
<evidence type="ECO:0000313" key="1">
    <source>
        <dbReference type="EMBL" id="NOU68364.1"/>
    </source>
</evidence>
<proteinExistence type="predicted"/>
<name>A0ABX1XJA0_9BACL</name>
<protein>
    <recommendedName>
        <fullName evidence="3">Phage protein</fullName>
    </recommendedName>
</protein>
<accession>A0ABX1XJA0</accession>